<evidence type="ECO:0000256" key="3">
    <source>
        <dbReference type="ARBA" id="ARBA00022679"/>
    </source>
</evidence>
<gene>
    <name evidence="8" type="ORF">FF041_37175</name>
</gene>
<sequence>MAALPRERELSAVQTVGGLIPQDMLVRISEGKEVNGSAPADYHVIGSRSVQEEAERHWGYLKSVWSELRGRLPVAPEAEAPADPTGVAIARWLEPLFGELGFGRLPALPAPGITADDGTKSFAVSHRWNHVPIHMTPWNTGLDKRPGGPGGLGGLGTVPPHSLVQECLNRTSGHLWAVLTNGRRLRLLRDSSALATASYVEFDLEAIFDGELFSQFVLLYRMLQVSRFDIADGATLSSCWLERWRTEAIESGTRALDQHRDGVQRAVTVLGTGFLRHPANAALRQNLDTEAFHGALLRLTYRLIFLFVAEDRGALHPPDTDDRTRQRYARYFSSARLRHQATRRRGTAHTDLFQALRLVLDALGDDDGRPELGLPGLGGLFDDTEADRPLHGLTLANEHLLEAVRSLSRVRDTRSGRWRAVDYVHLGSEELGSIYESLLELVPKHNGTDGTFELVNRLGNNRKKTGSYFTPGSLIETLLDSTLDPVITDAQKRGAARAAASGQADPTAATLDELQALTVCDPACGSGHFLVASARRIAKQVAAVRERNPEPTQDAIRRALHEVIARSVYGVDLNPMAVDLAKVSLWMEAMEPGRPMSFLDAHIKHGNALIGAMPKLLRGGIPNKAFKAVEGDDAKYAASLAKRNNEHLKGQGEFSILDQEERVSNASFARGLRRIIAAPSGHLRQVRDQAAAYRRWREATAYTEALHHADTWCAAFFWHKTKDAPPPVTHEVFRSEEATQATHDEIDRLRGEYRFFHWHLEFPQIFRVPEPGDEDAEVDPETGWAGGFDCVVGNPPWGKVDFEDLKYFSVVEPSIAEVAGVVRRTRIKEWALGNPEAGRRYAQEIRKVKSTFLFFSGSGAFPLCAQGLTLRGSTMLQTDQLFTERFASIVGPEGRSGCIVPTAIATGAGAQYLFGNLTRRGGIASLYDFENRKPLFSGVDSRYKFCLLSIVGRTSSEVAAKFAFFLLDAGDLEDVGRVFTLSPEEIALINPNTGTLPVFRTRRDADLTVSIYRRVPVLRGEANNAEDRWSVTFKAGLFHMTDDSDLFRTTDELEADGWEQSGNIFTRGEDRMLPLYEGKMAHHFDHRWNSYHGTGNGDRRLLDEAEKKSPSTVAYPRYWIAEGGFINTVRKGEEKEISGINVRLEGVHWERDWICGWRDVCNSVNERTAIAAFLPRAAAGHTFPLMLPDVSPTLAAALIATQSSLVFDFVSRQKIGGTSMGLYIWKQLPVPTPDSLTPHLPFLVPRVLELVYTAYDMTPLARDLGDSGPPFQWDEARRAQLRAELDAYFFRLYGIERPDVDYILETFQTGTGGLKNNEIAKYGTYRTKDLVLAAYDRMAPAGAGLETPLRDGENYLSPLNPPPGDGPRHPAQREEGPV</sequence>
<evidence type="ECO:0000313" key="9">
    <source>
        <dbReference type="Proteomes" id="UP000419138"/>
    </source>
</evidence>
<keyword evidence="4" id="KW-0949">S-adenosyl-L-methionine</keyword>
<keyword evidence="9" id="KW-1185">Reference proteome</keyword>
<reference evidence="8 9" key="1">
    <citation type="submission" date="2019-05" db="EMBL/GenBank/DDBJ databases">
        <title>Comparative genomics and metabolomics analyses of clavulanic acid producing Streptomyces species provides insight into specialized metabolism and evolution of beta-lactam biosynthetic gene clusters.</title>
        <authorList>
            <person name="Moore M.A."/>
            <person name="Cruz-Morales P."/>
            <person name="Barona Gomez F."/>
            <person name="Kapil T."/>
        </authorList>
    </citation>
    <scope>NUCLEOTIDE SEQUENCE [LARGE SCALE GENOMIC DNA]</scope>
    <source>
        <strain evidence="8 9">NRRL 5741</strain>
    </source>
</reference>
<dbReference type="EC" id="2.1.1.72" evidence="1"/>
<evidence type="ECO:0000313" key="8">
    <source>
        <dbReference type="EMBL" id="MQT05526.1"/>
    </source>
</evidence>
<feature type="domain" description="Type II methyltransferase M.TaqI-like" evidence="7">
    <location>
        <begin position="567"/>
        <end position="801"/>
    </location>
</feature>
<dbReference type="RefSeq" id="WP_153527060.1">
    <property type="nucleotide sequence ID" value="NZ_JBEPDZ010000053.1"/>
</dbReference>
<dbReference type="GO" id="GO:0032259">
    <property type="term" value="P:methylation"/>
    <property type="evidence" value="ECO:0007669"/>
    <property type="project" value="UniProtKB-KW"/>
</dbReference>
<dbReference type="EMBL" id="VCLA01000202">
    <property type="protein sequence ID" value="MQT05526.1"/>
    <property type="molecule type" value="Genomic_DNA"/>
</dbReference>
<accession>A0A646KWZ2</accession>
<dbReference type="OrthoDB" id="4280289at2"/>
<protein>
    <recommendedName>
        <fullName evidence="1">site-specific DNA-methyltransferase (adenine-specific)</fullName>
        <ecNumber evidence="1">2.1.1.72</ecNumber>
    </recommendedName>
</protein>
<evidence type="ECO:0000256" key="6">
    <source>
        <dbReference type="SAM" id="MobiDB-lite"/>
    </source>
</evidence>
<comment type="catalytic activity">
    <reaction evidence="5">
        <text>a 2'-deoxyadenosine in DNA + S-adenosyl-L-methionine = an N(6)-methyl-2'-deoxyadenosine in DNA + S-adenosyl-L-homocysteine + H(+)</text>
        <dbReference type="Rhea" id="RHEA:15197"/>
        <dbReference type="Rhea" id="RHEA-COMP:12418"/>
        <dbReference type="Rhea" id="RHEA-COMP:12419"/>
        <dbReference type="ChEBI" id="CHEBI:15378"/>
        <dbReference type="ChEBI" id="CHEBI:57856"/>
        <dbReference type="ChEBI" id="CHEBI:59789"/>
        <dbReference type="ChEBI" id="CHEBI:90615"/>
        <dbReference type="ChEBI" id="CHEBI:90616"/>
        <dbReference type="EC" id="2.1.1.72"/>
    </reaction>
</comment>
<organism evidence="8 9">
    <name type="scientific">Streptomyces jumonjinensis</name>
    <dbReference type="NCBI Taxonomy" id="1945"/>
    <lineage>
        <taxon>Bacteria</taxon>
        <taxon>Bacillati</taxon>
        <taxon>Actinomycetota</taxon>
        <taxon>Actinomycetes</taxon>
        <taxon>Kitasatosporales</taxon>
        <taxon>Streptomycetaceae</taxon>
        <taxon>Streptomyces</taxon>
    </lineage>
</organism>
<dbReference type="GO" id="GO:0006304">
    <property type="term" value="P:DNA modification"/>
    <property type="evidence" value="ECO:0007669"/>
    <property type="project" value="InterPro"/>
</dbReference>
<dbReference type="PRINTS" id="PR00507">
    <property type="entry name" value="N12N6MTFRASE"/>
</dbReference>
<keyword evidence="3 8" id="KW-0808">Transferase</keyword>
<dbReference type="GO" id="GO:0009007">
    <property type="term" value="F:site-specific DNA-methyltransferase (adenine-specific) activity"/>
    <property type="evidence" value="ECO:0007669"/>
    <property type="project" value="UniProtKB-EC"/>
</dbReference>
<keyword evidence="2 8" id="KW-0489">Methyltransferase</keyword>
<evidence type="ECO:0000256" key="1">
    <source>
        <dbReference type="ARBA" id="ARBA00011900"/>
    </source>
</evidence>
<dbReference type="InterPro" id="IPR011639">
    <property type="entry name" value="MethylTrfase_TaqI-like_dom"/>
</dbReference>
<dbReference type="SUPFAM" id="SSF53335">
    <property type="entry name" value="S-adenosyl-L-methionine-dependent methyltransferases"/>
    <property type="match status" value="1"/>
</dbReference>
<evidence type="ECO:0000256" key="2">
    <source>
        <dbReference type="ARBA" id="ARBA00022603"/>
    </source>
</evidence>
<proteinExistence type="predicted"/>
<name>A0A646KWZ2_STRJU</name>
<evidence type="ECO:0000256" key="5">
    <source>
        <dbReference type="ARBA" id="ARBA00047942"/>
    </source>
</evidence>
<dbReference type="InterPro" id="IPR050953">
    <property type="entry name" value="N4_N6_ade-DNA_methylase"/>
</dbReference>
<dbReference type="Gene3D" id="3.40.50.150">
    <property type="entry name" value="Vaccinia Virus protein VP39"/>
    <property type="match status" value="2"/>
</dbReference>
<evidence type="ECO:0000256" key="4">
    <source>
        <dbReference type="ARBA" id="ARBA00022691"/>
    </source>
</evidence>
<evidence type="ECO:0000259" key="7">
    <source>
        <dbReference type="Pfam" id="PF07669"/>
    </source>
</evidence>
<comment type="caution">
    <text evidence="8">The sequence shown here is derived from an EMBL/GenBank/DDBJ whole genome shotgun (WGS) entry which is preliminary data.</text>
</comment>
<dbReference type="InterPro" id="IPR029063">
    <property type="entry name" value="SAM-dependent_MTases_sf"/>
</dbReference>
<dbReference type="PANTHER" id="PTHR33841:SF1">
    <property type="entry name" value="DNA METHYLTRANSFERASE A"/>
    <property type="match status" value="1"/>
</dbReference>
<feature type="compositionally biased region" description="Basic and acidic residues" evidence="6">
    <location>
        <begin position="1366"/>
        <end position="1378"/>
    </location>
</feature>
<dbReference type="Pfam" id="PF07669">
    <property type="entry name" value="Eco57I"/>
    <property type="match status" value="1"/>
</dbReference>
<dbReference type="PANTHER" id="PTHR33841">
    <property type="entry name" value="DNA METHYLTRANSFERASE YEEA-RELATED"/>
    <property type="match status" value="1"/>
</dbReference>
<feature type="region of interest" description="Disordered" evidence="6">
    <location>
        <begin position="1344"/>
        <end position="1378"/>
    </location>
</feature>
<dbReference type="Proteomes" id="UP000419138">
    <property type="component" value="Unassembled WGS sequence"/>
</dbReference>